<evidence type="ECO:0000256" key="8">
    <source>
        <dbReference type="SAM" id="Phobius"/>
    </source>
</evidence>
<dbReference type="InterPro" id="IPR051800">
    <property type="entry name" value="PqiA-PqiB_transport"/>
</dbReference>
<organism evidence="10 11">
    <name type="scientific">Isosphaera pallida (strain ATCC 43644 / DSM 9630 / IS1B)</name>
    <dbReference type="NCBI Taxonomy" id="575540"/>
    <lineage>
        <taxon>Bacteria</taxon>
        <taxon>Pseudomonadati</taxon>
        <taxon>Planctomycetota</taxon>
        <taxon>Planctomycetia</taxon>
        <taxon>Isosphaerales</taxon>
        <taxon>Isosphaeraceae</taxon>
        <taxon>Isosphaera</taxon>
    </lineage>
</organism>
<dbReference type="eggNOG" id="COG2995">
    <property type="taxonomic scope" value="Bacteria"/>
</dbReference>
<sequence>MAGQDNMGSFTTLISCPSCGLIQRPPQASDSHPAAGLASTNEPLPPPHNRRGAQGPQRRSPKPRRSPPTRRPRCARCGSRIGPRRASSDNFPAAMLSLAGLIMFPWAIGLPFLRIEQLGSSSENSLLGGIWKLLTSGDEFVGLVVLLFSLVLPPLKLLVFLALSWRPGRLSPRLRSLCHRGVELAGRWGMLDVLFVAVLLAFVKLGHLVSFEAGFGLIAFGLFVVLSLAVGLVFDPHGLWETPWMPLSPQRDEPSPSAATDLRSKPSPPAAPASDSSSLFNVRTAAATPATPLGVAAPDTGQVKPAPAPSADHQAEAWPYALTDGQWRQRQRWQTARPSVWRWLWSLAPLGVTLLIVAWLIWAPPQGVLVTIRFSQGHGIKPGDPLMHRGIEAGRVEKVALADDLTGVRVEVRLSPEANDLARAGSQFWVVRPQLDINGVAGLETLLGSKHISVLPGPADAPRAREFVGRDDPPPLDLQEPGGLEIVLQAPASAGLRPGTPVEYRDLRIGSVVSVNLASDGGAVEARVYIRPNHVGLIRTNTRFWRSGGIRASGGLSGLTLEVPPLDRLLTAGIEAAVPDPPGPLVRPGRRFVLEDAPPENARTWRPVLSEPIFPTTPNFPTTNPPSWAAGTAPRVISAALSWNESVVLGMGSRSRDRLGLVIVVPGGLLGPLDLLGPPTWAKGGAAALRLAEPLIPGQTPPAPDLTDSPWLMGPLLAVRRLPSMEAPPPANSHSSSHNSTTSLASGSPDHTQTGSVASQSGSPANFSQLPHAWPLERCRRPGEPEDCWVVGTADQPARFLAAARLSSTPEPDRWRIDPALSPEAFPHGAAVLAVSDGRLLGVVVRPPKESVAWVAWIDPAVLSQSAEASTSSPPPVDRVSESITSTSSRSP</sequence>
<protein>
    <submittedName>
        <fullName evidence="10">Paraquat-inducible protein A</fullName>
    </submittedName>
</protein>
<dbReference type="OrthoDB" id="9806984at2"/>
<keyword evidence="2" id="KW-1003">Cell membrane</keyword>
<feature type="compositionally biased region" description="Low complexity" evidence="7">
    <location>
        <begin position="732"/>
        <end position="748"/>
    </location>
</feature>
<accession>E8R5N3</accession>
<keyword evidence="11" id="KW-1185">Reference proteome</keyword>
<evidence type="ECO:0000259" key="9">
    <source>
        <dbReference type="Pfam" id="PF02470"/>
    </source>
</evidence>
<reference evidence="10 11" key="2">
    <citation type="journal article" date="2011" name="Stand. Genomic Sci.">
        <title>Complete genome sequence of Isosphaera pallida type strain (IS1B).</title>
        <authorList>
            <consortium name="US DOE Joint Genome Institute (JGI-PGF)"/>
            <person name="Goker M."/>
            <person name="Cleland D."/>
            <person name="Saunders E."/>
            <person name="Lapidus A."/>
            <person name="Nolan M."/>
            <person name="Lucas S."/>
            <person name="Hammon N."/>
            <person name="Deshpande S."/>
            <person name="Cheng J.F."/>
            <person name="Tapia R."/>
            <person name="Han C."/>
            <person name="Goodwin L."/>
            <person name="Pitluck S."/>
            <person name="Liolios K."/>
            <person name="Pagani I."/>
            <person name="Ivanova N."/>
            <person name="Mavromatis K."/>
            <person name="Pati A."/>
            <person name="Chen A."/>
            <person name="Palaniappan K."/>
            <person name="Land M."/>
            <person name="Hauser L."/>
            <person name="Chang Y.J."/>
            <person name="Jeffries C.D."/>
            <person name="Detter J.C."/>
            <person name="Beck B."/>
            <person name="Woyke T."/>
            <person name="Bristow J."/>
            <person name="Eisen J.A."/>
            <person name="Markowitz V."/>
            <person name="Hugenholtz P."/>
            <person name="Kyrpides N.C."/>
            <person name="Klenk H.P."/>
        </authorList>
    </citation>
    <scope>NUCLEOTIDE SEQUENCE [LARGE SCALE GENOMIC DNA]</scope>
    <source>
        <strain evidence="11">ATCC 43644 / DSM 9630 / IS1B</strain>
    </source>
</reference>
<feature type="transmembrane region" description="Helical" evidence="8">
    <location>
        <begin position="140"/>
        <end position="163"/>
    </location>
</feature>
<feature type="compositionally biased region" description="Low complexity" evidence="7">
    <location>
        <begin position="882"/>
        <end position="892"/>
    </location>
</feature>
<evidence type="ECO:0000256" key="5">
    <source>
        <dbReference type="ARBA" id="ARBA00022989"/>
    </source>
</evidence>
<dbReference type="PANTHER" id="PTHR30462">
    <property type="entry name" value="INTERMEMBRANE TRANSPORT PROTEIN PQIB-RELATED"/>
    <property type="match status" value="1"/>
</dbReference>
<feature type="region of interest" description="Disordered" evidence="7">
    <location>
        <begin position="291"/>
        <end position="311"/>
    </location>
</feature>
<dbReference type="InParanoid" id="E8R5N3"/>
<feature type="transmembrane region" description="Helical" evidence="8">
    <location>
        <begin position="340"/>
        <end position="362"/>
    </location>
</feature>
<evidence type="ECO:0000256" key="6">
    <source>
        <dbReference type="ARBA" id="ARBA00023136"/>
    </source>
</evidence>
<dbReference type="KEGG" id="ipa:Isop_1196"/>
<feature type="region of interest" description="Disordered" evidence="7">
    <location>
        <begin position="21"/>
        <end position="85"/>
    </location>
</feature>
<feature type="transmembrane region" description="Helical" evidence="8">
    <location>
        <begin position="215"/>
        <end position="234"/>
    </location>
</feature>
<dbReference type="PANTHER" id="PTHR30462:SF0">
    <property type="entry name" value="INTERMEMBRANE TRANSPORT PROTEIN YEBT"/>
    <property type="match status" value="1"/>
</dbReference>
<reference key="1">
    <citation type="submission" date="2010-11" db="EMBL/GenBank/DDBJ databases">
        <title>The complete sequence of chromosome of Isophaera pallida ATCC 43644.</title>
        <authorList>
            <consortium name="US DOE Joint Genome Institute (JGI-PGF)"/>
            <person name="Lucas S."/>
            <person name="Copeland A."/>
            <person name="Lapidus A."/>
            <person name="Bruce D."/>
            <person name="Goodwin L."/>
            <person name="Pitluck S."/>
            <person name="Kyrpides N."/>
            <person name="Mavromatis K."/>
            <person name="Pagani I."/>
            <person name="Ivanova N."/>
            <person name="Saunders E."/>
            <person name="Brettin T."/>
            <person name="Detter J.C."/>
            <person name="Han C."/>
            <person name="Tapia R."/>
            <person name="Land M."/>
            <person name="Hauser L."/>
            <person name="Markowitz V."/>
            <person name="Cheng J.-F."/>
            <person name="Hugenholtz P."/>
            <person name="Woyke T."/>
            <person name="Wu D."/>
            <person name="Eisen J.A."/>
        </authorList>
    </citation>
    <scope>NUCLEOTIDE SEQUENCE</scope>
    <source>
        <strain>ATCC 43644</strain>
    </source>
</reference>
<evidence type="ECO:0000256" key="2">
    <source>
        <dbReference type="ARBA" id="ARBA00022475"/>
    </source>
</evidence>
<keyword evidence="4 8" id="KW-0812">Transmembrane</keyword>
<dbReference type="Pfam" id="PF02470">
    <property type="entry name" value="MlaD"/>
    <property type="match status" value="2"/>
</dbReference>
<dbReference type="GO" id="GO:0005886">
    <property type="term" value="C:plasma membrane"/>
    <property type="evidence" value="ECO:0007669"/>
    <property type="project" value="UniProtKB-SubCell"/>
</dbReference>
<dbReference type="eggNOG" id="COG3008">
    <property type="taxonomic scope" value="Bacteria"/>
</dbReference>
<dbReference type="Pfam" id="PF04403">
    <property type="entry name" value="PqiA"/>
    <property type="match status" value="1"/>
</dbReference>
<keyword evidence="6 8" id="KW-0472">Membrane</keyword>
<evidence type="ECO:0000256" key="4">
    <source>
        <dbReference type="ARBA" id="ARBA00022692"/>
    </source>
</evidence>
<dbReference type="STRING" id="575540.Isop_1196"/>
<feature type="domain" description="Mce/MlaD" evidence="9">
    <location>
        <begin position="367"/>
        <end position="457"/>
    </location>
</feature>
<proteinExistence type="predicted"/>
<name>E8R5N3_ISOPI</name>
<evidence type="ECO:0000256" key="7">
    <source>
        <dbReference type="SAM" id="MobiDB-lite"/>
    </source>
</evidence>
<feature type="transmembrane region" description="Helical" evidence="8">
    <location>
        <begin position="93"/>
        <end position="113"/>
    </location>
</feature>
<evidence type="ECO:0000313" key="11">
    <source>
        <dbReference type="Proteomes" id="UP000008631"/>
    </source>
</evidence>
<evidence type="ECO:0000313" key="10">
    <source>
        <dbReference type="EMBL" id="ADV61782.1"/>
    </source>
</evidence>
<keyword evidence="3" id="KW-0997">Cell inner membrane</keyword>
<dbReference type="AlphaFoldDB" id="E8R5N3"/>
<evidence type="ECO:0000256" key="3">
    <source>
        <dbReference type="ARBA" id="ARBA00022519"/>
    </source>
</evidence>
<comment type="subcellular location">
    <subcellularLocation>
        <location evidence="1">Cell inner membrane</location>
    </subcellularLocation>
</comment>
<gene>
    <name evidence="10" type="ordered locus">Isop_1196</name>
</gene>
<feature type="region of interest" description="Disordered" evidence="7">
    <location>
        <begin position="724"/>
        <end position="769"/>
    </location>
</feature>
<dbReference type="InterPro" id="IPR007498">
    <property type="entry name" value="PqiA-like"/>
</dbReference>
<feature type="transmembrane region" description="Helical" evidence="8">
    <location>
        <begin position="184"/>
        <end position="203"/>
    </location>
</feature>
<feature type="region of interest" description="Disordered" evidence="7">
    <location>
        <begin position="865"/>
        <end position="892"/>
    </location>
</feature>
<feature type="compositionally biased region" description="Polar residues" evidence="7">
    <location>
        <begin position="749"/>
        <end position="769"/>
    </location>
</feature>
<dbReference type="InterPro" id="IPR003399">
    <property type="entry name" value="Mce/MlaD"/>
</dbReference>
<evidence type="ECO:0000256" key="1">
    <source>
        <dbReference type="ARBA" id="ARBA00004533"/>
    </source>
</evidence>
<feature type="domain" description="Mce/MlaD" evidence="9">
    <location>
        <begin position="483"/>
        <end position="546"/>
    </location>
</feature>
<dbReference type="Proteomes" id="UP000008631">
    <property type="component" value="Chromosome"/>
</dbReference>
<dbReference type="HOGENOM" id="CLU_323848_0_0_0"/>
<keyword evidence="5 8" id="KW-1133">Transmembrane helix</keyword>
<feature type="compositionally biased region" description="Basic residues" evidence="7">
    <location>
        <begin position="59"/>
        <end position="74"/>
    </location>
</feature>
<feature type="region of interest" description="Disordered" evidence="7">
    <location>
        <begin position="245"/>
        <end position="277"/>
    </location>
</feature>
<dbReference type="EMBL" id="CP002353">
    <property type="protein sequence ID" value="ADV61782.1"/>
    <property type="molecule type" value="Genomic_DNA"/>
</dbReference>